<gene>
    <name evidence="1" type="ORF">CMEL01_13254</name>
</gene>
<dbReference type="Proteomes" id="UP001239795">
    <property type="component" value="Unassembled WGS sequence"/>
</dbReference>
<keyword evidence="2" id="KW-1185">Reference proteome</keyword>
<organism evidence="1 2">
    <name type="scientific">Colletotrichum melonis</name>
    <dbReference type="NCBI Taxonomy" id="1209925"/>
    <lineage>
        <taxon>Eukaryota</taxon>
        <taxon>Fungi</taxon>
        <taxon>Dikarya</taxon>
        <taxon>Ascomycota</taxon>
        <taxon>Pezizomycotina</taxon>
        <taxon>Sordariomycetes</taxon>
        <taxon>Hypocreomycetidae</taxon>
        <taxon>Glomerellales</taxon>
        <taxon>Glomerellaceae</taxon>
        <taxon>Colletotrichum</taxon>
        <taxon>Colletotrichum acutatum species complex</taxon>
    </lineage>
</organism>
<reference evidence="1 2" key="1">
    <citation type="submission" date="2016-10" db="EMBL/GenBank/DDBJ databases">
        <title>The genome sequence of Colletotrichum fioriniae PJ7.</title>
        <authorList>
            <person name="Baroncelli R."/>
        </authorList>
    </citation>
    <scope>NUCLEOTIDE SEQUENCE [LARGE SCALE GENOMIC DNA]</scope>
    <source>
        <strain evidence="1">Col 31</strain>
    </source>
</reference>
<dbReference type="EMBL" id="MLGG01000007">
    <property type="protein sequence ID" value="KAK1463185.1"/>
    <property type="molecule type" value="Genomic_DNA"/>
</dbReference>
<comment type="caution">
    <text evidence="1">The sequence shown here is derived from an EMBL/GenBank/DDBJ whole genome shotgun (WGS) entry which is preliminary data.</text>
</comment>
<dbReference type="AlphaFoldDB" id="A0AAI9UW61"/>
<evidence type="ECO:0000313" key="2">
    <source>
        <dbReference type="Proteomes" id="UP001239795"/>
    </source>
</evidence>
<proteinExistence type="predicted"/>
<evidence type="ECO:0000313" key="1">
    <source>
        <dbReference type="EMBL" id="KAK1463185.1"/>
    </source>
</evidence>
<sequence length="76" mass="8781">MFFIEVLAAPKTKGSLRCIDGTHATTFAQEKLIHYRTEEQRLLSGTRFVQIYQKQRSISMGEEALEHACRILGRIR</sequence>
<protein>
    <submittedName>
        <fullName evidence="1">Uncharacterized protein</fullName>
    </submittedName>
</protein>
<name>A0AAI9UW61_9PEZI</name>
<accession>A0AAI9UW61</accession>